<dbReference type="EMBL" id="CAJNAP010000006">
    <property type="protein sequence ID" value="CAE6496068.1"/>
    <property type="molecule type" value="Genomic_DNA"/>
</dbReference>
<comment type="caution">
    <text evidence="1">The sequence shown here is derived from an EMBL/GenBank/DDBJ whole genome shotgun (WGS) entry which is preliminary data.</text>
</comment>
<protein>
    <submittedName>
        <fullName evidence="1">Uncharacterized protein</fullName>
    </submittedName>
</protein>
<evidence type="ECO:0000313" key="1">
    <source>
        <dbReference type="EMBL" id="CAE6496068.1"/>
    </source>
</evidence>
<reference evidence="1" key="1">
    <citation type="submission" date="2021-02" db="EMBL/GenBank/DDBJ databases">
        <authorList>
            <person name="Han P."/>
        </authorList>
    </citation>
    <scope>NUCLEOTIDE SEQUENCE</scope>
    <source>
        <strain evidence="1">Nitrosomonas nitrosa 18-3D</strain>
    </source>
</reference>
<dbReference type="AlphaFoldDB" id="A0A8H9D993"/>
<gene>
    <name evidence="1" type="ORF">NMYAN_140077</name>
</gene>
<name>A0A8H9D993_9PROT</name>
<proteinExistence type="predicted"/>
<sequence>MVLVGVIFSTVISQHSEALNRAFSTFLVVIDLD</sequence>
<organism evidence="1 2">
    <name type="scientific">Nitrosomonas nitrosa</name>
    <dbReference type="NCBI Taxonomy" id="52442"/>
    <lineage>
        <taxon>Bacteria</taxon>
        <taxon>Pseudomonadati</taxon>
        <taxon>Pseudomonadota</taxon>
        <taxon>Betaproteobacteria</taxon>
        <taxon>Nitrosomonadales</taxon>
        <taxon>Nitrosomonadaceae</taxon>
        <taxon>Nitrosomonas</taxon>
    </lineage>
</organism>
<dbReference type="Proteomes" id="UP000601736">
    <property type="component" value="Unassembled WGS sequence"/>
</dbReference>
<evidence type="ECO:0000313" key="2">
    <source>
        <dbReference type="Proteomes" id="UP000601736"/>
    </source>
</evidence>
<accession>A0A8H9D993</accession>